<reference evidence="14" key="2">
    <citation type="journal article" date="2018" name="Plant J.">
        <title>The Sorghum bicolor reference genome: improved assembly, gene annotations, a transcriptome atlas, and signatures of genome organization.</title>
        <authorList>
            <person name="McCormick R.F."/>
            <person name="Truong S.K."/>
            <person name="Sreedasyam A."/>
            <person name="Jenkins J."/>
            <person name="Shu S."/>
            <person name="Sims D."/>
            <person name="Kennedy M."/>
            <person name="Amirebrahimi M."/>
            <person name="Weers B.D."/>
            <person name="McKinley B."/>
            <person name="Mattison A."/>
            <person name="Morishige D.T."/>
            <person name="Grimwood J."/>
            <person name="Schmutz J."/>
            <person name="Mullet J.E."/>
        </authorList>
    </citation>
    <scope>NUCLEOTIDE SEQUENCE [LARGE SCALE GENOMIC DNA]</scope>
    <source>
        <strain evidence="14">cv. BTx623</strain>
    </source>
</reference>
<evidence type="ECO:0000256" key="5">
    <source>
        <dbReference type="ARBA" id="ARBA00022723"/>
    </source>
</evidence>
<keyword evidence="3 11" id="KW-0349">Heme</keyword>
<evidence type="ECO:0000256" key="11">
    <source>
        <dbReference type="PIRSR" id="PIRSR602401-1"/>
    </source>
</evidence>
<sequence length="544" mass="60532">MEYMGADDDQWPWPPPPLLLAAALVVVVVLALWRRLVWQPRSVARSLARQGIRGPPYSFLAGSLPEVKRLARASRRRVSHLDVGCHDIMPILLPPFHRWVVEYGRTFLYWIGPTPAIFSVDLELIKEVLTDRTGLFAKDFMIPVFKVLLGNGLILANGDDWKRHRKVVLPAFNHERIKSMSAVTAEATEQMARRWFEQILHSGGARQAAEIQVDRAICDLTAEIIGRAAFGTGHQEAGDVLVLMHEMQKMGAAAMLDAPILWHMPTRRNLTVRRLDKLLRTKITAMMAARVAAAANCGSGGYGDDLLGLLLEAWSPEPAERQAGSDDEGTTTTTLTTREVIDECKTFFGAGQETTATLLVWTMFLLSTHPQWQDKVREEVLREFPGGGDVPNSDTLSRLKLLHMVLLETLRLYPPIVYIQRTTASEVVLRGVEVPRGTVISIPIGLLQRDREVWGSDADEFNPLRFSNGVARAATDPHALLSFSLGPRACTGKSFGIIEAQIVMAVILRKFTFSLSPTYVHKPKYVVSLTPKCGMPLIFKNLHG</sequence>
<comment type="cofactor">
    <cofactor evidence="11">
        <name>heme</name>
        <dbReference type="ChEBI" id="CHEBI:30413"/>
    </cofactor>
</comment>
<evidence type="ECO:0000313" key="13">
    <source>
        <dbReference type="EMBL" id="KXG39291.1"/>
    </source>
</evidence>
<dbReference type="InterPro" id="IPR001128">
    <property type="entry name" value="Cyt_P450"/>
</dbReference>
<keyword evidence="8 11" id="KW-0408">Iron</keyword>
<comment type="similarity">
    <text evidence="2">Belongs to the cytochrome P450 family.</text>
</comment>
<evidence type="ECO:0000256" key="12">
    <source>
        <dbReference type="SAM" id="Phobius"/>
    </source>
</evidence>
<dbReference type="GO" id="GO:0006629">
    <property type="term" value="P:lipid metabolic process"/>
    <property type="evidence" value="ECO:0007669"/>
    <property type="project" value="UniProtKB-ARBA"/>
</dbReference>
<evidence type="ECO:0000256" key="9">
    <source>
        <dbReference type="ARBA" id="ARBA00023033"/>
    </source>
</evidence>
<keyword evidence="14" id="KW-1185">Reference proteome</keyword>
<reference evidence="13 14" key="1">
    <citation type="journal article" date="2009" name="Nature">
        <title>The Sorghum bicolor genome and the diversification of grasses.</title>
        <authorList>
            <person name="Paterson A.H."/>
            <person name="Bowers J.E."/>
            <person name="Bruggmann R."/>
            <person name="Dubchak I."/>
            <person name="Grimwood J."/>
            <person name="Gundlach H."/>
            <person name="Haberer G."/>
            <person name="Hellsten U."/>
            <person name="Mitros T."/>
            <person name="Poliakov A."/>
            <person name="Schmutz J."/>
            <person name="Spannagl M."/>
            <person name="Tang H."/>
            <person name="Wang X."/>
            <person name="Wicker T."/>
            <person name="Bharti A.K."/>
            <person name="Chapman J."/>
            <person name="Feltus F.A."/>
            <person name="Gowik U."/>
            <person name="Grigoriev I.V."/>
            <person name="Lyons E."/>
            <person name="Maher C.A."/>
            <person name="Martis M."/>
            <person name="Narechania A."/>
            <person name="Otillar R.P."/>
            <person name="Penning B.W."/>
            <person name="Salamov A.A."/>
            <person name="Wang Y."/>
            <person name="Zhang L."/>
            <person name="Carpita N.C."/>
            <person name="Freeling M."/>
            <person name="Gingle A.R."/>
            <person name="Hash C.T."/>
            <person name="Keller B."/>
            <person name="Klein P."/>
            <person name="Kresovich S."/>
            <person name="McCann M.C."/>
            <person name="Ming R."/>
            <person name="Peterson D.G."/>
            <person name="Mehboob-ur-Rahman"/>
            <person name="Ware D."/>
            <person name="Westhoff P."/>
            <person name="Mayer K.F."/>
            <person name="Messing J."/>
            <person name="Rokhsar D.S."/>
        </authorList>
    </citation>
    <scope>NUCLEOTIDE SEQUENCE [LARGE SCALE GENOMIC DNA]</scope>
    <source>
        <strain evidence="14">cv. BTx623</strain>
    </source>
</reference>
<dbReference type="GO" id="GO:0005506">
    <property type="term" value="F:iron ion binding"/>
    <property type="evidence" value="ECO:0007669"/>
    <property type="project" value="InterPro"/>
</dbReference>
<dbReference type="GO" id="GO:0004497">
    <property type="term" value="F:monooxygenase activity"/>
    <property type="evidence" value="ECO:0007669"/>
    <property type="project" value="UniProtKB-KW"/>
</dbReference>
<dbReference type="EMBL" id="CM000760">
    <property type="protein sequence ID" value="KXG39291.1"/>
    <property type="molecule type" value="Genomic_DNA"/>
</dbReference>
<feature type="transmembrane region" description="Helical" evidence="12">
    <location>
        <begin position="18"/>
        <end position="37"/>
    </location>
</feature>
<keyword evidence="10 12" id="KW-0472">Membrane</keyword>
<evidence type="ECO:0000256" key="1">
    <source>
        <dbReference type="ARBA" id="ARBA00004370"/>
    </source>
</evidence>
<keyword evidence="4 12" id="KW-0812">Transmembrane</keyword>
<evidence type="ECO:0000256" key="3">
    <source>
        <dbReference type="ARBA" id="ARBA00022617"/>
    </source>
</evidence>
<evidence type="ECO:0000256" key="7">
    <source>
        <dbReference type="ARBA" id="ARBA00023002"/>
    </source>
</evidence>
<comment type="subcellular location">
    <subcellularLocation>
        <location evidence="1">Membrane</location>
    </subcellularLocation>
</comment>
<evidence type="ECO:0000256" key="8">
    <source>
        <dbReference type="ARBA" id="ARBA00023004"/>
    </source>
</evidence>
<dbReference type="PRINTS" id="PR00463">
    <property type="entry name" value="EP450I"/>
</dbReference>
<dbReference type="Pfam" id="PF00067">
    <property type="entry name" value="p450"/>
    <property type="match status" value="1"/>
</dbReference>
<evidence type="ECO:0000256" key="10">
    <source>
        <dbReference type="ARBA" id="ARBA00023136"/>
    </source>
</evidence>
<dbReference type="PRINTS" id="PR00385">
    <property type="entry name" value="P450"/>
</dbReference>
<evidence type="ECO:0000256" key="2">
    <source>
        <dbReference type="ARBA" id="ARBA00010617"/>
    </source>
</evidence>
<gene>
    <name evidence="13" type="ORF">SORBI_3001G359100</name>
</gene>
<proteinExistence type="inferred from homology"/>
<dbReference type="GO" id="GO:0016705">
    <property type="term" value="F:oxidoreductase activity, acting on paired donors, with incorporation or reduction of molecular oxygen"/>
    <property type="evidence" value="ECO:0007669"/>
    <property type="project" value="InterPro"/>
</dbReference>
<feature type="binding site" description="axial binding residue" evidence="11">
    <location>
        <position position="490"/>
    </location>
    <ligand>
        <name>heme</name>
        <dbReference type="ChEBI" id="CHEBI:30413"/>
    </ligand>
    <ligandPart>
        <name>Fe</name>
        <dbReference type="ChEBI" id="CHEBI:18248"/>
    </ligandPart>
</feature>
<keyword evidence="6 12" id="KW-1133">Transmembrane helix</keyword>
<keyword evidence="7" id="KW-0560">Oxidoreductase</keyword>
<keyword evidence="5 11" id="KW-0479">Metal-binding</keyword>
<dbReference type="InterPro" id="IPR036396">
    <property type="entry name" value="Cyt_P450_sf"/>
</dbReference>
<evidence type="ECO:0000256" key="4">
    <source>
        <dbReference type="ARBA" id="ARBA00022692"/>
    </source>
</evidence>
<evidence type="ECO:0008006" key="15">
    <source>
        <dbReference type="Google" id="ProtNLM"/>
    </source>
</evidence>
<dbReference type="GO" id="GO:0020037">
    <property type="term" value="F:heme binding"/>
    <property type="evidence" value="ECO:0007669"/>
    <property type="project" value="InterPro"/>
</dbReference>
<dbReference type="GO" id="GO:0016020">
    <property type="term" value="C:membrane"/>
    <property type="evidence" value="ECO:0007669"/>
    <property type="project" value="UniProtKB-SubCell"/>
</dbReference>
<dbReference type="ExpressionAtlas" id="A0A1B6QN02">
    <property type="expression patterns" value="baseline"/>
</dbReference>
<evidence type="ECO:0000256" key="6">
    <source>
        <dbReference type="ARBA" id="ARBA00022989"/>
    </source>
</evidence>
<dbReference type="InterPro" id="IPR002401">
    <property type="entry name" value="Cyt_P450_E_grp-I"/>
</dbReference>
<name>A0A1B6QN02_SORBI</name>
<dbReference type="Gramene" id="KXG39291">
    <property type="protein sequence ID" value="KXG39291"/>
    <property type="gene ID" value="SORBI_3001G359100"/>
</dbReference>
<dbReference type="SUPFAM" id="SSF48264">
    <property type="entry name" value="Cytochrome P450"/>
    <property type="match status" value="1"/>
</dbReference>
<organism evidence="13 14">
    <name type="scientific">Sorghum bicolor</name>
    <name type="common">Sorghum</name>
    <name type="synonym">Sorghum vulgare</name>
    <dbReference type="NCBI Taxonomy" id="4558"/>
    <lineage>
        <taxon>Eukaryota</taxon>
        <taxon>Viridiplantae</taxon>
        <taxon>Streptophyta</taxon>
        <taxon>Embryophyta</taxon>
        <taxon>Tracheophyta</taxon>
        <taxon>Spermatophyta</taxon>
        <taxon>Magnoliopsida</taxon>
        <taxon>Liliopsida</taxon>
        <taxon>Poales</taxon>
        <taxon>Poaceae</taxon>
        <taxon>PACMAD clade</taxon>
        <taxon>Panicoideae</taxon>
        <taxon>Andropogonodae</taxon>
        <taxon>Andropogoneae</taxon>
        <taxon>Sorghinae</taxon>
        <taxon>Sorghum</taxon>
    </lineage>
</organism>
<dbReference type="InterPro" id="IPR050665">
    <property type="entry name" value="Cytochrome_P450_Monooxygen"/>
</dbReference>
<keyword evidence="9" id="KW-0503">Monooxygenase</keyword>
<dbReference type="eggNOG" id="KOG0157">
    <property type="taxonomic scope" value="Eukaryota"/>
</dbReference>
<dbReference type="Proteomes" id="UP000000768">
    <property type="component" value="Chromosome 1"/>
</dbReference>
<accession>A0A1B6QN02</accession>
<dbReference type="Gene3D" id="1.10.630.10">
    <property type="entry name" value="Cytochrome P450"/>
    <property type="match status" value="1"/>
</dbReference>
<protein>
    <recommendedName>
        <fullName evidence="15">Cytochrome P450</fullName>
    </recommendedName>
</protein>
<dbReference type="PANTHER" id="PTHR24282">
    <property type="entry name" value="CYTOCHROME P450 FAMILY MEMBER"/>
    <property type="match status" value="1"/>
</dbReference>
<dbReference type="PANTHER" id="PTHR24282:SF115">
    <property type="entry name" value="CYTOCHROME P450 709B2"/>
    <property type="match status" value="1"/>
</dbReference>
<dbReference type="AlphaFoldDB" id="A0A1B6QN02"/>
<dbReference type="OMA" id="ICHNASI"/>
<evidence type="ECO:0000313" key="14">
    <source>
        <dbReference type="Proteomes" id="UP000000768"/>
    </source>
</evidence>